<dbReference type="Pfam" id="PF03972">
    <property type="entry name" value="MmgE_PrpD_N"/>
    <property type="match status" value="1"/>
</dbReference>
<dbReference type="Proteomes" id="UP001299970">
    <property type="component" value="Unassembled WGS sequence"/>
</dbReference>
<dbReference type="Pfam" id="PF19305">
    <property type="entry name" value="MmgE_PrpD_C"/>
    <property type="match status" value="1"/>
</dbReference>
<name>A0ABS9TP69_9PSEU</name>
<evidence type="ECO:0000313" key="5">
    <source>
        <dbReference type="Proteomes" id="UP001299970"/>
    </source>
</evidence>
<gene>
    <name evidence="4" type="ORF">MMF94_31185</name>
</gene>
<dbReference type="InterPro" id="IPR005656">
    <property type="entry name" value="MmgE_PrpD"/>
</dbReference>
<comment type="similarity">
    <text evidence="1">Belongs to the PrpD family.</text>
</comment>
<evidence type="ECO:0000256" key="1">
    <source>
        <dbReference type="ARBA" id="ARBA00006174"/>
    </source>
</evidence>
<keyword evidence="5" id="KW-1185">Reference proteome</keyword>
<sequence>MSLVTELAERAHAMARDPLPERVRVATRAHLADTVGAVLAGHTTLHQPAQRLADGVGLRPGPRRTAFITGIYANAWEVAGIHRGAVLVPGCVVLPAALAALELRPDVAWEEFVRAYAAGYEVALAAALAIGGDQLIAEGWWPTALVAPLGGAAAVSLLLGHPPEHTAAAIGLAAQQAGGMVAGSTAAADGRYLLSGMAADRAVGAVLAVGAGWRGPVDVLDDIRSPMRRRSALRSGFLLPETSMKVHAGAKHMQAAIDAVSTVDVAGGVLGIRCALPAQLVRPVDRPPPFRSSLNALASGQFMLAVSVVRGRCSPWEFGPELLADEEIVSLAQRVTVIPADDLSAAYPASWGARLEVSTPSGTVRVERRDARGDPGHELSTSELVAKFVTLAGPSLGDGPAGDLVGILLGAEGVAPRTALLDVVLPLLHRSHAFQEV</sequence>
<dbReference type="EMBL" id="JAKXMK010000030">
    <property type="protein sequence ID" value="MCH6170188.1"/>
    <property type="molecule type" value="Genomic_DNA"/>
</dbReference>
<accession>A0ABS9TP69</accession>
<protein>
    <submittedName>
        <fullName evidence="4">MmgE/PrpD family protein</fullName>
    </submittedName>
</protein>
<feature type="domain" description="MmgE/PrpD C-terminal" evidence="3">
    <location>
        <begin position="251"/>
        <end position="397"/>
    </location>
</feature>
<dbReference type="InterPro" id="IPR042188">
    <property type="entry name" value="MmgE/PrpD_sf_2"/>
</dbReference>
<dbReference type="PANTHER" id="PTHR16943:SF8">
    <property type="entry name" value="2-METHYLCITRATE DEHYDRATASE"/>
    <property type="match status" value="1"/>
</dbReference>
<dbReference type="InterPro" id="IPR045336">
    <property type="entry name" value="MmgE_PrpD_N"/>
</dbReference>
<feature type="domain" description="MmgE/PrpD N-terminal" evidence="2">
    <location>
        <begin position="6"/>
        <end position="222"/>
    </location>
</feature>
<organism evidence="4 5">
    <name type="scientific">Pseudonocardia alaniniphila</name>
    <dbReference type="NCBI Taxonomy" id="75291"/>
    <lineage>
        <taxon>Bacteria</taxon>
        <taxon>Bacillati</taxon>
        <taxon>Actinomycetota</taxon>
        <taxon>Actinomycetes</taxon>
        <taxon>Pseudonocardiales</taxon>
        <taxon>Pseudonocardiaceae</taxon>
        <taxon>Pseudonocardia</taxon>
    </lineage>
</organism>
<proteinExistence type="inferred from homology"/>
<dbReference type="Gene3D" id="3.30.1330.120">
    <property type="entry name" value="2-methylcitrate dehydratase PrpD"/>
    <property type="match status" value="1"/>
</dbReference>
<dbReference type="SUPFAM" id="SSF103378">
    <property type="entry name" value="2-methylcitrate dehydratase PrpD"/>
    <property type="match status" value="1"/>
</dbReference>
<reference evidence="4 5" key="1">
    <citation type="submission" date="2022-03" db="EMBL/GenBank/DDBJ databases">
        <title>Pseudonocardia alaer sp. nov., a novel actinomycete isolated from reed forest soil.</title>
        <authorList>
            <person name="Wang L."/>
        </authorList>
    </citation>
    <scope>NUCLEOTIDE SEQUENCE [LARGE SCALE GENOMIC DNA]</scope>
    <source>
        <strain evidence="4 5">Y-16303</strain>
    </source>
</reference>
<dbReference type="PANTHER" id="PTHR16943">
    <property type="entry name" value="2-METHYLCITRATE DEHYDRATASE-RELATED"/>
    <property type="match status" value="1"/>
</dbReference>
<evidence type="ECO:0000313" key="4">
    <source>
        <dbReference type="EMBL" id="MCH6170188.1"/>
    </source>
</evidence>
<evidence type="ECO:0000259" key="3">
    <source>
        <dbReference type="Pfam" id="PF19305"/>
    </source>
</evidence>
<dbReference type="RefSeq" id="WP_241040997.1">
    <property type="nucleotide sequence ID" value="NZ_BAAAJF010000049.1"/>
</dbReference>
<dbReference type="InterPro" id="IPR042183">
    <property type="entry name" value="MmgE/PrpD_sf_1"/>
</dbReference>
<dbReference type="InterPro" id="IPR045337">
    <property type="entry name" value="MmgE_PrpD_C"/>
</dbReference>
<evidence type="ECO:0000259" key="2">
    <source>
        <dbReference type="Pfam" id="PF03972"/>
    </source>
</evidence>
<dbReference type="Gene3D" id="1.10.4100.10">
    <property type="entry name" value="2-methylcitrate dehydratase PrpD"/>
    <property type="match status" value="1"/>
</dbReference>
<dbReference type="InterPro" id="IPR036148">
    <property type="entry name" value="MmgE/PrpD_sf"/>
</dbReference>
<comment type="caution">
    <text evidence="4">The sequence shown here is derived from an EMBL/GenBank/DDBJ whole genome shotgun (WGS) entry which is preliminary data.</text>
</comment>